<proteinExistence type="predicted"/>
<dbReference type="AlphaFoldDB" id="A0A2G8K6F9"/>
<dbReference type="Proteomes" id="UP000230750">
    <property type="component" value="Unassembled WGS sequence"/>
</dbReference>
<feature type="compositionally biased region" description="Basic and acidic residues" evidence="1">
    <location>
        <begin position="61"/>
        <end position="72"/>
    </location>
</feature>
<feature type="region of interest" description="Disordered" evidence="1">
    <location>
        <begin position="41"/>
        <end position="101"/>
    </location>
</feature>
<dbReference type="EMBL" id="MRZV01000840">
    <property type="protein sequence ID" value="PIK43591.1"/>
    <property type="molecule type" value="Genomic_DNA"/>
</dbReference>
<keyword evidence="3" id="KW-1185">Reference proteome</keyword>
<evidence type="ECO:0000313" key="2">
    <source>
        <dbReference type="EMBL" id="PIK43591.1"/>
    </source>
</evidence>
<reference evidence="2 3" key="1">
    <citation type="journal article" date="2017" name="PLoS Biol.">
        <title>The sea cucumber genome provides insights into morphological evolution and visceral regeneration.</title>
        <authorList>
            <person name="Zhang X."/>
            <person name="Sun L."/>
            <person name="Yuan J."/>
            <person name="Sun Y."/>
            <person name="Gao Y."/>
            <person name="Zhang L."/>
            <person name="Li S."/>
            <person name="Dai H."/>
            <person name="Hamel J.F."/>
            <person name="Liu C."/>
            <person name="Yu Y."/>
            <person name="Liu S."/>
            <person name="Lin W."/>
            <person name="Guo K."/>
            <person name="Jin S."/>
            <person name="Xu P."/>
            <person name="Storey K.B."/>
            <person name="Huan P."/>
            <person name="Zhang T."/>
            <person name="Zhou Y."/>
            <person name="Zhang J."/>
            <person name="Lin C."/>
            <person name="Li X."/>
            <person name="Xing L."/>
            <person name="Huo D."/>
            <person name="Sun M."/>
            <person name="Wang L."/>
            <person name="Mercier A."/>
            <person name="Li F."/>
            <person name="Yang H."/>
            <person name="Xiang J."/>
        </authorList>
    </citation>
    <scope>NUCLEOTIDE SEQUENCE [LARGE SCALE GENOMIC DNA]</scope>
    <source>
        <strain evidence="2">Shaxun</strain>
        <tissue evidence="2">Muscle</tissue>
    </source>
</reference>
<feature type="region of interest" description="Disordered" evidence="1">
    <location>
        <begin position="141"/>
        <end position="164"/>
    </location>
</feature>
<gene>
    <name evidence="2" type="ORF">BSL78_19563</name>
</gene>
<dbReference type="STRING" id="307972.A0A2G8K6F9"/>
<organism evidence="2 3">
    <name type="scientific">Stichopus japonicus</name>
    <name type="common">Sea cucumber</name>
    <dbReference type="NCBI Taxonomy" id="307972"/>
    <lineage>
        <taxon>Eukaryota</taxon>
        <taxon>Metazoa</taxon>
        <taxon>Echinodermata</taxon>
        <taxon>Eleutherozoa</taxon>
        <taxon>Echinozoa</taxon>
        <taxon>Holothuroidea</taxon>
        <taxon>Aspidochirotacea</taxon>
        <taxon>Aspidochirotida</taxon>
        <taxon>Stichopodidae</taxon>
        <taxon>Apostichopus</taxon>
    </lineage>
</organism>
<accession>A0A2G8K6F9</accession>
<comment type="caution">
    <text evidence="2">The sequence shown here is derived from an EMBL/GenBank/DDBJ whole genome shotgun (WGS) entry which is preliminary data.</text>
</comment>
<name>A0A2G8K6F9_STIJA</name>
<protein>
    <submittedName>
        <fullName evidence="2">Putative abnormal spindle-like microcephaly-associated protein-like isoform X2</fullName>
    </submittedName>
</protein>
<evidence type="ECO:0000256" key="1">
    <source>
        <dbReference type="SAM" id="MobiDB-lite"/>
    </source>
</evidence>
<sequence length="164" mass="17928">MKKTLGKVPVDITVHRLNPDHLKTTGNLWIISQCLSVMGGPSATGTSLPPELISASSIRDQTTHRGPERESSSDAEDSFDDGNWSRSFSPTCGKDTPFDELKKNEGENFKTLYQGMKSLGGVPFMIKSSDMSGTIPDEKVGRTAKSGNGFMSDDEFLVRPKDRE</sequence>
<evidence type="ECO:0000313" key="3">
    <source>
        <dbReference type="Proteomes" id="UP000230750"/>
    </source>
</evidence>